<comment type="caution">
    <text evidence="3">The sequence shown here is derived from an EMBL/GenBank/DDBJ whole genome shotgun (WGS) entry which is preliminary data.</text>
</comment>
<keyword evidence="4" id="KW-1185">Reference proteome</keyword>
<dbReference type="OrthoDB" id="1913263at2759"/>
<name>A0A8T0GRB7_CERPU</name>
<evidence type="ECO:0000313" key="3">
    <source>
        <dbReference type="EMBL" id="KAG0560985.1"/>
    </source>
</evidence>
<dbReference type="Proteomes" id="UP000822688">
    <property type="component" value="Chromosome 9"/>
</dbReference>
<evidence type="ECO:0000313" key="4">
    <source>
        <dbReference type="Proteomes" id="UP000822688"/>
    </source>
</evidence>
<feature type="region of interest" description="Disordered" evidence="2">
    <location>
        <begin position="117"/>
        <end position="175"/>
    </location>
</feature>
<dbReference type="Pfam" id="PF14645">
    <property type="entry name" value="Chibby"/>
    <property type="match status" value="1"/>
</dbReference>
<evidence type="ECO:0000256" key="1">
    <source>
        <dbReference type="SAM" id="Coils"/>
    </source>
</evidence>
<keyword evidence="1" id="KW-0175">Coiled coil</keyword>
<dbReference type="AlphaFoldDB" id="A0A8T0GRB7"/>
<protein>
    <submittedName>
        <fullName evidence="3">Uncharacterized protein</fullName>
    </submittedName>
</protein>
<feature type="coiled-coil region" evidence="1">
    <location>
        <begin position="58"/>
        <end position="92"/>
    </location>
</feature>
<organism evidence="3 4">
    <name type="scientific">Ceratodon purpureus</name>
    <name type="common">Fire moss</name>
    <name type="synonym">Dicranum purpureum</name>
    <dbReference type="NCBI Taxonomy" id="3225"/>
    <lineage>
        <taxon>Eukaryota</taxon>
        <taxon>Viridiplantae</taxon>
        <taxon>Streptophyta</taxon>
        <taxon>Embryophyta</taxon>
        <taxon>Bryophyta</taxon>
        <taxon>Bryophytina</taxon>
        <taxon>Bryopsida</taxon>
        <taxon>Dicranidae</taxon>
        <taxon>Pseudoditrichales</taxon>
        <taxon>Ditrichaceae</taxon>
        <taxon>Ceratodon</taxon>
    </lineage>
</organism>
<reference evidence="3" key="1">
    <citation type="submission" date="2020-06" db="EMBL/GenBank/DDBJ databases">
        <title>WGS assembly of Ceratodon purpureus strain R40.</title>
        <authorList>
            <person name="Carey S.B."/>
            <person name="Jenkins J."/>
            <person name="Shu S."/>
            <person name="Lovell J.T."/>
            <person name="Sreedasyam A."/>
            <person name="Maumus F."/>
            <person name="Tiley G.P."/>
            <person name="Fernandez-Pozo N."/>
            <person name="Barry K."/>
            <person name="Chen C."/>
            <person name="Wang M."/>
            <person name="Lipzen A."/>
            <person name="Daum C."/>
            <person name="Saski C.A."/>
            <person name="Payton A.C."/>
            <person name="Mcbreen J.C."/>
            <person name="Conrad R.E."/>
            <person name="Kollar L.M."/>
            <person name="Olsson S."/>
            <person name="Huttunen S."/>
            <person name="Landis J.B."/>
            <person name="Wickett N.J."/>
            <person name="Johnson M.G."/>
            <person name="Rensing S.A."/>
            <person name="Grimwood J."/>
            <person name="Schmutz J."/>
            <person name="Mcdaniel S.F."/>
        </authorList>
    </citation>
    <scope>NUCLEOTIDE SEQUENCE</scope>
    <source>
        <strain evidence="3">R40</strain>
    </source>
</reference>
<gene>
    <name evidence="3" type="ORF">KC19_9G028100</name>
</gene>
<dbReference type="EMBL" id="CM026430">
    <property type="protein sequence ID" value="KAG0560985.1"/>
    <property type="molecule type" value="Genomic_DNA"/>
</dbReference>
<sequence length="175" mass="20532">MGIFRQKNTLPRSEAAMLAASDLGPIHVHLDNYRLTFEDCMWTPEYDAPEVPEGAGSIEQEICKLRKEKRRMKKELERFMAQAKEMKELKERWNLLDFKYQLLLDMWTMRALDQKKEEACGGSKRRPHSTGGMSPSREGSPKRCSPKRNGRHDSPPRNRHRFCNDSPPKRRERCD</sequence>
<dbReference type="InterPro" id="IPR028118">
    <property type="entry name" value="Chibby_fam"/>
</dbReference>
<accession>A0A8T0GRB7</accession>
<proteinExistence type="predicted"/>
<evidence type="ECO:0000256" key="2">
    <source>
        <dbReference type="SAM" id="MobiDB-lite"/>
    </source>
</evidence>